<organism evidence="1 2">
    <name type="scientific">Chromobacterium aquaticum</name>
    <dbReference type="NCBI Taxonomy" id="467180"/>
    <lineage>
        <taxon>Bacteria</taxon>
        <taxon>Pseudomonadati</taxon>
        <taxon>Pseudomonadota</taxon>
        <taxon>Betaproteobacteria</taxon>
        <taxon>Neisseriales</taxon>
        <taxon>Chromobacteriaceae</taxon>
        <taxon>Chromobacterium</taxon>
    </lineage>
</organism>
<protein>
    <submittedName>
        <fullName evidence="1">Uncharacterized protein</fullName>
    </submittedName>
</protein>
<comment type="caution">
    <text evidence="1">The sequence shown here is derived from an EMBL/GenBank/DDBJ whole genome shotgun (WGS) entry which is preliminary data.</text>
</comment>
<dbReference type="EMBL" id="JBHSEK010000003">
    <property type="protein sequence ID" value="MFC4489440.1"/>
    <property type="molecule type" value="Genomic_DNA"/>
</dbReference>
<evidence type="ECO:0000313" key="1">
    <source>
        <dbReference type="EMBL" id="MFC4489440.1"/>
    </source>
</evidence>
<dbReference type="Proteomes" id="UP001595999">
    <property type="component" value="Unassembled WGS sequence"/>
</dbReference>
<gene>
    <name evidence="1" type="ORF">ACFO0R_07380</name>
</gene>
<reference evidence="2" key="1">
    <citation type="journal article" date="2019" name="Int. J. Syst. Evol. Microbiol.">
        <title>The Global Catalogue of Microorganisms (GCM) 10K type strain sequencing project: providing services to taxonomists for standard genome sequencing and annotation.</title>
        <authorList>
            <consortium name="The Broad Institute Genomics Platform"/>
            <consortium name="The Broad Institute Genome Sequencing Center for Infectious Disease"/>
            <person name="Wu L."/>
            <person name="Ma J."/>
        </authorList>
    </citation>
    <scope>NUCLEOTIDE SEQUENCE [LARGE SCALE GENOMIC DNA]</scope>
    <source>
        <strain evidence="2">CGMCC 4.7608</strain>
    </source>
</reference>
<accession>A0ABV8ZSF0</accession>
<dbReference type="RefSeq" id="WP_231460762.1">
    <property type="nucleotide sequence ID" value="NZ_JAJOHW010000005.1"/>
</dbReference>
<sequence length="51" mass="5345">MIFSGNENWLNGLARAEGSALPQEDDTVAVEWVRLAPQSLPPAAAQASPPA</sequence>
<proteinExistence type="predicted"/>
<evidence type="ECO:0000313" key="2">
    <source>
        <dbReference type="Proteomes" id="UP001595999"/>
    </source>
</evidence>
<name>A0ABV8ZSF0_9NEIS</name>
<keyword evidence="2" id="KW-1185">Reference proteome</keyword>